<comment type="caution">
    <text evidence="13">The sequence shown here is derived from an EMBL/GenBank/DDBJ whole genome shotgun (WGS) entry which is preliminary data.</text>
</comment>
<reference evidence="13 14" key="1">
    <citation type="submission" date="2019-09" db="EMBL/GenBank/DDBJ databases">
        <authorList>
            <consortium name="DOE Joint Genome Institute"/>
            <person name="Mondo S.J."/>
            <person name="Navarro-Mendoza M.I."/>
            <person name="Perez-Arques C."/>
            <person name="Panchal S."/>
            <person name="Nicolas F.E."/>
            <person name="Ganguly P."/>
            <person name="Pangilinan J."/>
            <person name="Grigoriev I."/>
            <person name="Heitman J."/>
            <person name="Sanya K."/>
            <person name="Garre V."/>
        </authorList>
    </citation>
    <scope>NUCLEOTIDE SEQUENCE [LARGE SCALE GENOMIC DNA]</scope>
    <source>
        <strain evidence="13 14">MU402</strain>
    </source>
</reference>
<dbReference type="PANTHER" id="PTHR10055">
    <property type="entry name" value="TRYPTOPHANYL-TRNA SYNTHETASE"/>
    <property type="match status" value="1"/>
</dbReference>
<evidence type="ECO:0000313" key="13">
    <source>
        <dbReference type="EMBL" id="KAF1798126.1"/>
    </source>
</evidence>
<dbReference type="Gene3D" id="3.40.50.620">
    <property type="entry name" value="HUPs"/>
    <property type="match status" value="1"/>
</dbReference>
<evidence type="ECO:0000256" key="12">
    <source>
        <dbReference type="RuleBase" id="RU363036"/>
    </source>
</evidence>
<keyword evidence="7 12" id="KW-0547">Nucleotide-binding</keyword>
<evidence type="ECO:0000256" key="7">
    <source>
        <dbReference type="ARBA" id="ARBA00022741"/>
    </source>
</evidence>
<dbReference type="InterPro" id="IPR002306">
    <property type="entry name" value="Trp-tRNA-ligase"/>
</dbReference>
<keyword evidence="5" id="KW-0963">Cytoplasm</keyword>
<accession>A0A8H4B9W9</accession>
<evidence type="ECO:0000313" key="14">
    <source>
        <dbReference type="Proteomes" id="UP000469890"/>
    </source>
</evidence>
<evidence type="ECO:0000256" key="8">
    <source>
        <dbReference type="ARBA" id="ARBA00022840"/>
    </source>
</evidence>
<dbReference type="GO" id="GO:0005737">
    <property type="term" value="C:cytoplasm"/>
    <property type="evidence" value="ECO:0007669"/>
    <property type="project" value="UniProtKB-SubCell"/>
</dbReference>
<keyword evidence="9 12" id="KW-0648">Protein biosynthesis</keyword>
<keyword evidence="6 12" id="KW-0436">Ligase</keyword>
<gene>
    <name evidence="13" type="ORF">FB192DRAFT_1346493</name>
</gene>
<dbReference type="FunFam" id="1.10.240.10:FF:000003">
    <property type="entry name" value="Tryptophan--tRNA ligase, cytoplasmic"/>
    <property type="match status" value="1"/>
</dbReference>
<dbReference type="NCBIfam" id="TIGR00233">
    <property type="entry name" value="trpS"/>
    <property type="match status" value="1"/>
</dbReference>
<evidence type="ECO:0000256" key="10">
    <source>
        <dbReference type="ARBA" id="ARBA00023146"/>
    </source>
</evidence>
<dbReference type="Proteomes" id="UP000469890">
    <property type="component" value="Unassembled WGS sequence"/>
</dbReference>
<dbReference type="SUPFAM" id="SSF52374">
    <property type="entry name" value="Nucleotidylyl transferase"/>
    <property type="match status" value="1"/>
</dbReference>
<dbReference type="InterPro" id="IPR014729">
    <property type="entry name" value="Rossmann-like_a/b/a_fold"/>
</dbReference>
<dbReference type="PANTHER" id="PTHR10055:SF1">
    <property type="entry name" value="TRYPTOPHAN--TRNA LIGASE, CYTOPLASMIC"/>
    <property type="match status" value="1"/>
</dbReference>
<evidence type="ECO:0000256" key="4">
    <source>
        <dbReference type="ARBA" id="ARBA00013782"/>
    </source>
</evidence>
<organism evidence="13 14">
    <name type="scientific">Mucor circinelloides f. lusitanicus</name>
    <name type="common">Mucor racemosus var. lusitanicus</name>
    <dbReference type="NCBI Taxonomy" id="29924"/>
    <lineage>
        <taxon>Eukaryota</taxon>
        <taxon>Fungi</taxon>
        <taxon>Fungi incertae sedis</taxon>
        <taxon>Mucoromycota</taxon>
        <taxon>Mucoromycotina</taxon>
        <taxon>Mucoromycetes</taxon>
        <taxon>Mucorales</taxon>
        <taxon>Mucorineae</taxon>
        <taxon>Mucoraceae</taxon>
        <taxon>Mucor</taxon>
    </lineage>
</organism>
<dbReference type="CDD" id="cd00806">
    <property type="entry name" value="TrpRS_core"/>
    <property type="match status" value="1"/>
</dbReference>
<comment type="subcellular location">
    <subcellularLocation>
        <location evidence="1">Cytoplasm</location>
    </subcellularLocation>
</comment>
<evidence type="ECO:0000256" key="5">
    <source>
        <dbReference type="ARBA" id="ARBA00022490"/>
    </source>
</evidence>
<dbReference type="GO" id="GO:0006436">
    <property type="term" value="P:tryptophanyl-tRNA aminoacylation"/>
    <property type="evidence" value="ECO:0007669"/>
    <property type="project" value="InterPro"/>
</dbReference>
<evidence type="ECO:0000256" key="11">
    <source>
        <dbReference type="ARBA" id="ARBA00030268"/>
    </source>
</evidence>
<dbReference type="PRINTS" id="PR01039">
    <property type="entry name" value="TRNASYNTHTRP"/>
</dbReference>
<comment type="similarity">
    <text evidence="2 12">Belongs to the class-I aminoacyl-tRNA synthetase family.</text>
</comment>
<dbReference type="EMBL" id="JAAECE010000008">
    <property type="protein sequence ID" value="KAF1798126.1"/>
    <property type="molecule type" value="Genomic_DNA"/>
</dbReference>
<keyword evidence="10 12" id="KW-0030">Aminoacyl-tRNA synthetase</keyword>
<dbReference type="GO" id="GO:0005524">
    <property type="term" value="F:ATP binding"/>
    <property type="evidence" value="ECO:0007669"/>
    <property type="project" value="UniProtKB-KW"/>
</dbReference>
<name>A0A8H4B9W9_MUCCL</name>
<dbReference type="AlphaFoldDB" id="A0A8H4B9W9"/>
<evidence type="ECO:0000256" key="6">
    <source>
        <dbReference type="ARBA" id="ARBA00022598"/>
    </source>
</evidence>
<dbReference type="InterPro" id="IPR002305">
    <property type="entry name" value="aa-tRNA-synth_Ic"/>
</dbReference>
<evidence type="ECO:0000256" key="9">
    <source>
        <dbReference type="ARBA" id="ARBA00022917"/>
    </source>
</evidence>
<proteinExistence type="inferred from homology"/>
<evidence type="ECO:0000256" key="1">
    <source>
        <dbReference type="ARBA" id="ARBA00004496"/>
    </source>
</evidence>
<dbReference type="Gene3D" id="1.10.240.10">
    <property type="entry name" value="Tyrosyl-Transfer RNA Synthetase"/>
    <property type="match status" value="1"/>
</dbReference>
<sequence>MTDLSKDMQDLKLEGTAIKVAPAGAADNAQQNVTPWDVEGAVVDGVQQAIDYNKLIDQFGTKPIDEALLERFEKLTGRKPHIFLRRGTFFSHRQTTDCNTREIHAFREFNLILDRYEQKKPFFLYTGRGPSSASMHLGHMVPFVFCQWLQEVFDVPIVIQLTDDEKFLFKSNLTVEMCRQFAIDNAADIIACGFNPEKTFIFSNFDFVGQEFYHNVVRIARCITLSQSKATFGFNDSDNVGKAHFVSVQAAPSFSNSFPHIFGDKKDIPCLIPCAIDQDPYFRLTRDVAKRLKYPKPALIHAKFFPALQGPQTKMSASVDTSAIFMTDTAKQIKNKINKHAFSGGGATLEEHKANGGNPDVDVAYQYLSFFLEDDEELQKIHDSYKSGELMTGELKKICIELLQKFVGDFQERKSKITPETIAYYMDSTRKIDASLK</sequence>
<protein>
    <recommendedName>
        <fullName evidence="4">Tryptophan--tRNA ligase, cytoplasmic</fullName>
        <ecNumber evidence="3">6.1.1.2</ecNumber>
    </recommendedName>
    <alternativeName>
        <fullName evidence="11">Tryptophanyl-tRNA synthetase</fullName>
    </alternativeName>
</protein>
<dbReference type="FunFam" id="3.40.50.620:FF:000033">
    <property type="entry name" value="tryptophan--tRNA ligase, cytoplasmic"/>
    <property type="match status" value="1"/>
</dbReference>
<evidence type="ECO:0000256" key="2">
    <source>
        <dbReference type="ARBA" id="ARBA00005594"/>
    </source>
</evidence>
<evidence type="ECO:0000256" key="3">
    <source>
        <dbReference type="ARBA" id="ARBA00013161"/>
    </source>
</evidence>
<dbReference type="PROSITE" id="PS00178">
    <property type="entry name" value="AA_TRNA_LIGASE_I"/>
    <property type="match status" value="1"/>
</dbReference>
<dbReference type="InterPro" id="IPR001412">
    <property type="entry name" value="aa-tRNA-synth_I_CS"/>
</dbReference>
<dbReference type="GO" id="GO:0004830">
    <property type="term" value="F:tryptophan-tRNA ligase activity"/>
    <property type="evidence" value="ECO:0007669"/>
    <property type="project" value="UniProtKB-EC"/>
</dbReference>
<dbReference type="Pfam" id="PF00579">
    <property type="entry name" value="tRNA-synt_1b"/>
    <property type="match status" value="2"/>
</dbReference>
<keyword evidence="8 12" id="KW-0067">ATP-binding</keyword>
<dbReference type="EC" id="6.1.1.2" evidence="3"/>